<protein>
    <submittedName>
        <fullName evidence="9">Multidrug transporter</fullName>
    </submittedName>
</protein>
<feature type="transmembrane region" description="Helical" evidence="7">
    <location>
        <begin position="7"/>
        <end position="25"/>
    </location>
</feature>
<dbReference type="Proteomes" id="UP000682811">
    <property type="component" value="Unassembled WGS sequence"/>
</dbReference>
<evidence type="ECO:0000256" key="4">
    <source>
        <dbReference type="ARBA" id="ARBA00022692"/>
    </source>
</evidence>
<dbReference type="InterPro" id="IPR051258">
    <property type="entry name" value="Diverse_Substrate_Transporter"/>
</dbReference>
<reference evidence="9 10" key="1">
    <citation type="submission" date="2021-03" db="EMBL/GenBank/DDBJ databases">
        <title>Antimicrobial resistance genes in bacteria isolated from Japanese honey, and their potential for conferring macrolide and lincosamide resistance in the American foulbrood pathogen Paenibacillus larvae.</title>
        <authorList>
            <person name="Okamoto M."/>
            <person name="Kumagai M."/>
            <person name="Kanamori H."/>
            <person name="Takamatsu D."/>
        </authorList>
    </citation>
    <scope>NUCLEOTIDE SEQUENCE [LARGE SCALE GENOMIC DNA]</scope>
    <source>
        <strain evidence="9 10">J34TS1</strain>
    </source>
</reference>
<feature type="domain" description="EamA" evidence="8">
    <location>
        <begin position="145"/>
        <end position="277"/>
    </location>
</feature>
<name>A0A919Y5X8_9BACL</name>
<keyword evidence="5 7" id="KW-1133">Transmembrane helix</keyword>
<evidence type="ECO:0000256" key="5">
    <source>
        <dbReference type="ARBA" id="ARBA00022989"/>
    </source>
</evidence>
<dbReference type="Pfam" id="PF00892">
    <property type="entry name" value="EamA"/>
    <property type="match status" value="2"/>
</dbReference>
<comment type="subcellular location">
    <subcellularLocation>
        <location evidence="1">Cell membrane</location>
        <topology evidence="1">Multi-pass membrane protein</topology>
    </subcellularLocation>
</comment>
<evidence type="ECO:0000313" key="10">
    <source>
        <dbReference type="Proteomes" id="UP000682811"/>
    </source>
</evidence>
<dbReference type="GO" id="GO:0005886">
    <property type="term" value="C:plasma membrane"/>
    <property type="evidence" value="ECO:0007669"/>
    <property type="project" value="UniProtKB-SubCell"/>
</dbReference>
<accession>A0A919Y5X8</accession>
<keyword evidence="6 7" id="KW-0472">Membrane</keyword>
<feature type="transmembrane region" description="Helical" evidence="7">
    <location>
        <begin position="94"/>
        <end position="113"/>
    </location>
</feature>
<keyword evidence="10" id="KW-1185">Reference proteome</keyword>
<feature type="transmembrane region" description="Helical" evidence="7">
    <location>
        <begin position="175"/>
        <end position="195"/>
    </location>
</feature>
<evidence type="ECO:0000256" key="1">
    <source>
        <dbReference type="ARBA" id="ARBA00004651"/>
    </source>
</evidence>
<dbReference type="EMBL" id="BORT01000001">
    <property type="protein sequence ID" value="GIO45531.1"/>
    <property type="molecule type" value="Genomic_DNA"/>
</dbReference>
<evidence type="ECO:0000313" key="9">
    <source>
        <dbReference type="EMBL" id="GIO45531.1"/>
    </source>
</evidence>
<dbReference type="PANTHER" id="PTHR42920">
    <property type="entry name" value="OS03G0707200 PROTEIN-RELATED"/>
    <property type="match status" value="1"/>
</dbReference>
<evidence type="ECO:0000256" key="3">
    <source>
        <dbReference type="ARBA" id="ARBA00022475"/>
    </source>
</evidence>
<proteinExistence type="inferred from homology"/>
<sequence length="301" mass="32695">MMKQHKADLIILLVTLFWGTSYLFMKIGLDTLQPFNLILLRFGVAFIAAGCLFYKRILHASRKTIHYSLLLGSLLFGHFACITVGLRSTSTSNAGFLMSLTVIFVPILTALFMKNKPGKRIIAGIAVAVVGIGLLTLKPHTALQSGDVWCILAALLFAIHIIITGHAAKKTDSIGSGILQLGFTAFFGLIFSLLFEKPELPATTSGWMSVLALGVFCSAVGFVLQAIAQKYTSPTHTGLIFALEPVVATVCGIAFMEETITLQGYIGAVLVLLGVAFSEIDFRKLWPGRKRQTLLHIHDVK</sequence>
<evidence type="ECO:0000256" key="2">
    <source>
        <dbReference type="ARBA" id="ARBA00007362"/>
    </source>
</evidence>
<feature type="transmembrane region" description="Helical" evidence="7">
    <location>
        <begin position="143"/>
        <end position="163"/>
    </location>
</feature>
<dbReference type="AlphaFoldDB" id="A0A919Y5X8"/>
<gene>
    <name evidence="9" type="ORF">J34TS1_02960</name>
</gene>
<feature type="transmembrane region" description="Helical" evidence="7">
    <location>
        <begin position="239"/>
        <end position="256"/>
    </location>
</feature>
<dbReference type="PANTHER" id="PTHR42920:SF5">
    <property type="entry name" value="EAMA DOMAIN-CONTAINING PROTEIN"/>
    <property type="match status" value="1"/>
</dbReference>
<keyword evidence="4 7" id="KW-0812">Transmembrane</keyword>
<dbReference type="InterPro" id="IPR000620">
    <property type="entry name" value="EamA_dom"/>
</dbReference>
<feature type="transmembrane region" description="Helical" evidence="7">
    <location>
        <begin position="262"/>
        <end position="282"/>
    </location>
</feature>
<evidence type="ECO:0000259" key="8">
    <source>
        <dbReference type="Pfam" id="PF00892"/>
    </source>
</evidence>
<feature type="transmembrane region" description="Helical" evidence="7">
    <location>
        <begin position="120"/>
        <end position="137"/>
    </location>
</feature>
<feature type="transmembrane region" description="Helical" evidence="7">
    <location>
        <begin position="67"/>
        <end position="88"/>
    </location>
</feature>
<organism evidence="9 10">
    <name type="scientific">Paenibacillus azoreducens</name>
    <dbReference type="NCBI Taxonomy" id="116718"/>
    <lineage>
        <taxon>Bacteria</taxon>
        <taxon>Bacillati</taxon>
        <taxon>Bacillota</taxon>
        <taxon>Bacilli</taxon>
        <taxon>Bacillales</taxon>
        <taxon>Paenibacillaceae</taxon>
        <taxon>Paenibacillus</taxon>
    </lineage>
</organism>
<feature type="domain" description="EamA" evidence="8">
    <location>
        <begin position="6"/>
        <end position="136"/>
    </location>
</feature>
<evidence type="ECO:0000256" key="7">
    <source>
        <dbReference type="SAM" id="Phobius"/>
    </source>
</evidence>
<dbReference type="SUPFAM" id="SSF103481">
    <property type="entry name" value="Multidrug resistance efflux transporter EmrE"/>
    <property type="match status" value="2"/>
</dbReference>
<comment type="caution">
    <text evidence="9">The sequence shown here is derived from an EMBL/GenBank/DDBJ whole genome shotgun (WGS) entry which is preliminary data.</text>
</comment>
<evidence type="ECO:0000256" key="6">
    <source>
        <dbReference type="ARBA" id="ARBA00023136"/>
    </source>
</evidence>
<feature type="transmembrane region" description="Helical" evidence="7">
    <location>
        <begin position="37"/>
        <end position="55"/>
    </location>
</feature>
<keyword evidence="3" id="KW-1003">Cell membrane</keyword>
<comment type="similarity">
    <text evidence="2">Belongs to the EamA transporter family.</text>
</comment>
<feature type="transmembrane region" description="Helical" evidence="7">
    <location>
        <begin position="207"/>
        <end position="227"/>
    </location>
</feature>
<dbReference type="InterPro" id="IPR037185">
    <property type="entry name" value="EmrE-like"/>
</dbReference>